<evidence type="ECO:0000256" key="4">
    <source>
        <dbReference type="ARBA" id="ARBA00023136"/>
    </source>
</evidence>
<feature type="transmembrane region" description="Helical" evidence="5">
    <location>
        <begin position="275"/>
        <end position="296"/>
    </location>
</feature>
<dbReference type="GO" id="GO:0046323">
    <property type="term" value="P:D-glucose import"/>
    <property type="evidence" value="ECO:0007669"/>
    <property type="project" value="TreeGrafter"/>
</dbReference>
<dbReference type="PANTHER" id="PTHR23503">
    <property type="entry name" value="SOLUTE CARRIER FAMILY 2"/>
    <property type="match status" value="1"/>
</dbReference>
<dbReference type="SUPFAM" id="SSF103473">
    <property type="entry name" value="MFS general substrate transporter"/>
    <property type="match status" value="1"/>
</dbReference>
<dbReference type="InterPro" id="IPR005828">
    <property type="entry name" value="MFS_sugar_transport-like"/>
</dbReference>
<keyword evidence="4 5" id="KW-0472">Membrane</keyword>
<dbReference type="Ensembl" id="ENSSTUT00000022366.1">
    <property type="protein sequence ID" value="ENSSTUP00000021275.1"/>
    <property type="gene ID" value="ENSSTUG00000009374.1"/>
</dbReference>
<name>A0A673XAP1_SALTR</name>
<feature type="transmembrane region" description="Helical" evidence="5">
    <location>
        <begin position="316"/>
        <end position="336"/>
    </location>
</feature>
<dbReference type="GO" id="GO:0070837">
    <property type="term" value="P:dehydroascorbic acid transport"/>
    <property type="evidence" value="ECO:0007669"/>
    <property type="project" value="TreeGrafter"/>
</dbReference>
<comment type="subcellular location">
    <subcellularLocation>
        <location evidence="1">Membrane</location>
        <topology evidence="1">Multi-pass membrane protein</topology>
    </subcellularLocation>
</comment>
<evidence type="ECO:0000313" key="7">
    <source>
        <dbReference type="Ensembl" id="ENSSTUP00000021275.1"/>
    </source>
</evidence>
<organism evidence="7 8">
    <name type="scientific">Salmo trutta</name>
    <name type="common">Brown trout</name>
    <dbReference type="NCBI Taxonomy" id="8032"/>
    <lineage>
        <taxon>Eukaryota</taxon>
        <taxon>Metazoa</taxon>
        <taxon>Chordata</taxon>
        <taxon>Craniata</taxon>
        <taxon>Vertebrata</taxon>
        <taxon>Euteleostomi</taxon>
        <taxon>Actinopterygii</taxon>
        <taxon>Neopterygii</taxon>
        <taxon>Teleostei</taxon>
        <taxon>Protacanthopterygii</taxon>
        <taxon>Salmoniformes</taxon>
        <taxon>Salmonidae</taxon>
        <taxon>Salmoninae</taxon>
        <taxon>Salmo</taxon>
    </lineage>
</organism>
<reference evidence="7" key="1">
    <citation type="submission" date="2025-08" db="UniProtKB">
        <authorList>
            <consortium name="Ensembl"/>
        </authorList>
    </citation>
    <scope>IDENTIFICATION</scope>
</reference>
<dbReference type="AlphaFoldDB" id="A0A673XAP1"/>
<dbReference type="InterPro" id="IPR045263">
    <property type="entry name" value="GLUT"/>
</dbReference>
<reference evidence="7" key="2">
    <citation type="submission" date="2025-09" db="UniProtKB">
        <authorList>
            <consortium name="Ensembl"/>
        </authorList>
    </citation>
    <scope>IDENTIFICATION</scope>
</reference>
<dbReference type="GeneTree" id="ENSGT00940000161061"/>
<feature type="transmembrane region" description="Helical" evidence="5">
    <location>
        <begin position="65"/>
        <end position="87"/>
    </location>
</feature>
<gene>
    <name evidence="7" type="primary">LOC115208072</name>
</gene>
<feature type="transmembrane region" description="Helical" evidence="5">
    <location>
        <begin position="99"/>
        <end position="119"/>
    </location>
</feature>
<dbReference type="GO" id="GO:0055056">
    <property type="term" value="F:D-glucose transmembrane transporter activity"/>
    <property type="evidence" value="ECO:0007669"/>
    <property type="project" value="TreeGrafter"/>
</dbReference>
<evidence type="ECO:0000313" key="8">
    <source>
        <dbReference type="Proteomes" id="UP000472277"/>
    </source>
</evidence>
<feature type="transmembrane region" description="Helical" evidence="5">
    <location>
        <begin position="189"/>
        <end position="210"/>
    </location>
</feature>
<evidence type="ECO:0000259" key="6">
    <source>
        <dbReference type="PROSITE" id="PS50850"/>
    </source>
</evidence>
<sequence>MREALKDLVRYWRLYLLTLVLGIGGSFQLGMQVSIMASPAEHIQSFVNQTWLGRYEVPVSDSTNMLIWSFIVSVFSLGGWVGAIHSGSLSVTYGRKKALLFNNIVALVAAVLMVFSPMAKSFEMILLGRFLYGYNAGLGWNIQLMYLGESSPKKLRGFLTITITVFNNLGKVMGQIVGIKELMGTDDMWPWLMALGGLPAILQFVTLLFFPEAPRYLYIDKGDTEGCKKALHWLWQEDDVQMEMDDMGKERASMQGQNVKTIWDVLTSRCVRWQLLVLVIPCAGVQFCGFNAIYFYAFDIFREAGVAEDKMHYLSIGIGTTDLLTITLCVSTIPTLPADIFLQAWRPSAYVISGSINWLSLFLIGMFFPFIVDGLGQFCFLIFVAYCLFSAAFVLYFLPETKGKSTVEIMEDFNKLNYKNRGTDTEKADFVMATKF</sequence>
<evidence type="ECO:0000256" key="5">
    <source>
        <dbReference type="SAM" id="Phobius"/>
    </source>
</evidence>
<feature type="transmembrane region" description="Helical" evidence="5">
    <location>
        <begin position="125"/>
        <end position="146"/>
    </location>
</feature>
<keyword evidence="3 5" id="KW-1133">Transmembrane helix</keyword>
<dbReference type="Pfam" id="PF00083">
    <property type="entry name" value="Sugar_tr"/>
    <property type="match status" value="2"/>
</dbReference>
<dbReference type="InterPro" id="IPR036259">
    <property type="entry name" value="MFS_trans_sf"/>
</dbReference>
<keyword evidence="8" id="KW-1185">Reference proteome</keyword>
<feature type="domain" description="Major facilitator superfamily (MFS) profile" evidence="6">
    <location>
        <begin position="18"/>
        <end position="436"/>
    </location>
</feature>
<feature type="transmembrane region" description="Helical" evidence="5">
    <location>
        <begin position="374"/>
        <end position="398"/>
    </location>
</feature>
<evidence type="ECO:0000256" key="1">
    <source>
        <dbReference type="ARBA" id="ARBA00004141"/>
    </source>
</evidence>
<evidence type="ECO:0000256" key="3">
    <source>
        <dbReference type="ARBA" id="ARBA00022989"/>
    </source>
</evidence>
<dbReference type="GO" id="GO:0005886">
    <property type="term" value="C:plasma membrane"/>
    <property type="evidence" value="ECO:0007669"/>
    <property type="project" value="TreeGrafter"/>
</dbReference>
<dbReference type="Proteomes" id="UP000472277">
    <property type="component" value="Chromosome 14"/>
</dbReference>
<feature type="transmembrane region" description="Helical" evidence="5">
    <location>
        <begin position="158"/>
        <end position="177"/>
    </location>
</feature>
<keyword evidence="2 5" id="KW-0812">Transmembrane</keyword>
<proteinExistence type="predicted"/>
<evidence type="ECO:0000256" key="2">
    <source>
        <dbReference type="ARBA" id="ARBA00022692"/>
    </source>
</evidence>
<protein>
    <submittedName>
        <fullName evidence="7">Solute carrier family 2, facilitated glucose transporter member 11-like</fullName>
    </submittedName>
</protein>
<accession>A0A673XAP1</accession>
<dbReference type="InterPro" id="IPR020846">
    <property type="entry name" value="MFS_dom"/>
</dbReference>
<feature type="transmembrane region" description="Helical" evidence="5">
    <location>
        <begin position="12"/>
        <end position="31"/>
    </location>
</feature>
<feature type="transmembrane region" description="Helical" evidence="5">
    <location>
        <begin position="348"/>
        <end position="368"/>
    </location>
</feature>
<dbReference type="PANTHER" id="PTHR23503:SF54">
    <property type="entry name" value="MAJOR FACILITATOR SUPERFAMILY (MFS) PROFILE DOMAIN-CONTAINING PROTEIN"/>
    <property type="match status" value="1"/>
</dbReference>
<dbReference type="Gene3D" id="1.20.1250.20">
    <property type="entry name" value="MFS general substrate transporter like domains"/>
    <property type="match status" value="2"/>
</dbReference>
<dbReference type="PROSITE" id="PS50850">
    <property type="entry name" value="MFS"/>
    <property type="match status" value="1"/>
</dbReference>